<evidence type="ECO:0000256" key="1">
    <source>
        <dbReference type="SAM" id="MobiDB-lite"/>
    </source>
</evidence>
<dbReference type="InterPro" id="IPR013974">
    <property type="entry name" value="SAF"/>
</dbReference>
<dbReference type="InterPro" id="IPR031571">
    <property type="entry name" value="RcpC_dom"/>
</dbReference>
<reference evidence="4 5" key="1">
    <citation type="submission" date="2020-07" db="EMBL/GenBank/DDBJ databases">
        <title>Sequencing the genomes of 1000 actinobacteria strains.</title>
        <authorList>
            <person name="Klenk H.-P."/>
        </authorList>
    </citation>
    <scope>NUCLEOTIDE SEQUENCE [LARGE SCALE GENOMIC DNA]</scope>
    <source>
        <strain evidence="4 5">DSM 44121</strain>
    </source>
</reference>
<dbReference type="CDD" id="cd11614">
    <property type="entry name" value="SAF_CpaB_FlgA_like"/>
    <property type="match status" value="1"/>
</dbReference>
<protein>
    <submittedName>
        <fullName evidence="4">Pilus assembly protein CpaB</fullName>
    </submittedName>
</protein>
<dbReference type="EMBL" id="JACGWV010000003">
    <property type="protein sequence ID" value="MBA8811700.1"/>
    <property type="molecule type" value="Genomic_DNA"/>
</dbReference>
<sequence length="239" mass="25564">MNPRQRRGVFLLVITSVLAVAVFAGVLYYVRTVSTQVGPLTTVLQLNRSVEALEPIEPDMLEEVEVPERWVSTTAVKDARAVDGMVAATDYEAGSVVQAGMLIARPGVQPGFREVAILVDSETGVAGKVEPGDHVDIIATMAGSETTKPVSRVWVSNALVLEVGLPRTLENPDDLSETTQGLPVTFALTTDDALTLAYVESFSVKMRLALRGAGDAEELPTEERVYDGTTPKPQAKAKG</sequence>
<evidence type="ECO:0000259" key="3">
    <source>
        <dbReference type="SMART" id="SM00858"/>
    </source>
</evidence>
<comment type="caution">
    <text evidence="4">The sequence shown here is derived from an EMBL/GenBank/DDBJ whole genome shotgun (WGS) entry which is preliminary data.</text>
</comment>
<evidence type="ECO:0000256" key="2">
    <source>
        <dbReference type="SAM" id="Phobius"/>
    </source>
</evidence>
<proteinExistence type="predicted"/>
<keyword evidence="2" id="KW-0472">Membrane</keyword>
<keyword evidence="2" id="KW-0812">Transmembrane</keyword>
<feature type="region of interest" description="Disordered" evidence="1">
    <location>
        <begin position="213"/>
        <end position="239"/>
    </location>
</feature>
<accession>A0A7W3JF60</accession>
<feature type="transmembrane region" description="Helical" evidence="2">
    <location>
        <begin position="9"/>
        <end position="30"/>
    </location>
</feature>
<dbReference type="SMART" id="SM00858">
    <property type="entry name" value="SAF"/>
    <property type="match status" value="1"/>
</dbReference>
<dbReference type="RefSeq" id="WP_182620784.1">
    <property type="nucleotide sequence ID" value="NZ_BAAATF010000001.1"/>
</dbReference>
<feature type="domain" description="SAF" evidence="3">
    <location>
        <begin position="41"/>
        <end position="103"/>
    </location>
</feature>
<keyword evidence="5" id="KW-1185">Reference proteome</keyword>
<evidence type="ECO:0000313" key="4">
    <source>
        <dbReference type="EMBL" id="MBA8811700.1"/>
    </source>
</evidence>
<dbReference type="InterPro" id="IPR017592">
    <property type="entry name" value="Pilus_assmbl_Flp-typ_CpaB"/>
</dbReference>
<dbReference type="AlphaFoldDB" id="A0A7W3JF60"/>
<dbReference type="Pfam" id="PF08666">
    <property type="entry name" value="SAF"/>
    <property type="match status" value="1"/>
</dbReference>
<evidence type="ECO:0000313" key="5">
    <source>
        <dbReference type="Proteomes" id="UP000540568"/>
    </source>
</evidence>
<gene>
    <name evidence="4" type="ORF">FHX71_005707</name>
</gene>
<organism evidence="4 5">
    <name type="scientific">Promicromonospora sukumoe</name>
    <dbReference type="NCBI Taxonomy" id="88382"/>
    <lineage>
        <taxon>Bacteria</taxon>
        <taxon>Bacillati</taxon>
        <taxon>Actinomycetota</taxon>
        <taxon>Actinomycetes</taxon>
        <taxon>Micrococcales</taxon>
        <taxon>Promicromonosporaceae</taxon>
        <taxon>Promicromonospora</taxon>
    </lineage>
</organism>
<keyword evidence="2" id="KW-1133">Transmembrane helix</keyword>
<dbReference type="NCBIfam" id="TIGR03177">
    <property type="entry name" value="pilus_cpaB"/>
    <property type="match status" value="1"/>
</dbReference>
<dbReference type="Pfam" id="PF16976">
    <property type="entry name" value="RcpC"/>
    <property type="match status" value="1"/>
</dbReference>
<name>A0A7W3JF60_9MICO</name>
<dbReference type="Proteomes" id="UP000540568">
    <property type="component" value="Unassembled WGS sequence"/>
</dbReference>